<organism evidence="2 3">
    <name type="scientific">Microbacterium marinilacus</name>
    <dbReference type="NCBI Taxonomy" id="415209"/>
    <lineage>
        <taxon>Bacteria</taxon>
        <taxon>Bacillati</taxon>
        <taxon>Actinomycetota</taxon>
        <taxon>Actinomycetes</taxon>
        <taxon>Micrococcales</taxon>
        <taxon>Microbacteriaceae</taxon>
        <taxon>Microbacterium</taxon>
    </lineage>
</organism>
<dbReference type="InterPro" id="IPR005135">
    <property type="entry name" value="Endo/exonuclease/phosphatase"/>
</dbReference>
<dbReference type="RefSeq" id="WP_246603970.1">
    <property type="nucleotide sequence ID" value="NZ_BAAAYV010000006.1"/>
</dbReference>
<name>A0ABP7BDA9_9MICO</name>
<accession>A0ABP7BDA9</accession>
<dbReference type="Proteomes" id="UP001410795">
    <property type="component" value="Unassembled WGS sequence"/>
</dbReference>
<evidence type="ECO:0000313" key="2">
    <source>
        <dbReference type="EMBL" id="GAA3655930.1"/>
    </source>
</evidence>
<gene>
    <name evidence="2" type="ORF">GCM10022202_15200</name>
</gene>
<evidence type="ECO:0000313" key="3">
    <source>
        <dbReference type="Proteomes" id="UP001410795"/>
    </source>
</evidence>
<dbReference type="EMBL" id="BAAAYV010000006">
    <property type="protein sequence ID" value="GAA3655930.1"/>
    <property type="molecule type" value="Genomic_DNA"/>
</dbReference>
<keyword evidence="3" id="KW-1185">Reference proteome</keyword>
<proteinExistence type="predicted"/>
<feature type="domain" description="Endonuclease/exonuclease/phosphatase" evidence="1">
    <location>
        <begin position="5"/>
        <end position="164"/>
    </location>
</feature>
<reference evidence="3" key="1">
    <citation type="journal article" date="2019" name="Int. J. Syst. Evol. Microbiol.">
        <title>The Global Catalogue of Microorganisms (GCM) 10K type strain sequencing project: providing services to taxonomists for standard genome sequencing and annotation.</title>
        <authorList>
            <consortium name="The Broad Institute Genomics Platform"/>
            <consortium name="The Broad Institute Genome Sequencing Center for Infectious Disease"/>
            <person name="Wu L."/>
            <person name="Ma J."/>
        </authorList>
    </citation>
    <scope>NUCLEOTIDE SEQUENCE [LARGE SCALE GENOMIC DNA]</scope>
    <source>
        <strain evidence="3">JCM 16546</strain>
    </source>
</reference>
<dbReference type="InterPro" id="IPR036691">
    <property type="entry name" value="Endo/exonu/phosph_ase_sf"/>
</dbReference>
<sequence length="248" mass="28120">MRVISYNLRKHRAAGELADLVDRWGANVLCLQEADTLDMPQQISGLSLARATSQNRLGLALYYRENMFQLQDVVTLALKKSLHDIVLRPAHERLLAARLRDIDAGRDLIVASFHAAPLTALNSLRRHQIRTALSELQKMWPGLPTLMVGDYNYPVFKEKLGERVRSHGYDLTLSDSRTYTRYRFFRGHYDFATSVGLDIDKVTTLPQGASDHLPILVTATYRHGHREFREVPRGAVEEVTAEPTREAG</sequence>
<evidence type="ECO:0000259" key="1">
    <source>
        <dbReference type="Pfam" id="PF03372"/>
    </source>
</evidence>
<protein>
    <recommendedName>
        <fullName evidence="1">Endonuclease/exonuclease/phosphatase domain-containing protein</fullName>
    </recommendedName>
</protein>
<dbReference type="Gene3D" id="3.60.10.10">
    <property type="entry name" value="Endonuclease/exonuclease/phosphatase"/>
    <property type="match status" value="1"/>
</dbReference>
<comment type="caution">
    <text evidence="2">The sequence shown here is derived from an EMBL/GenBank/DDBJ whole genome shotgun (WGS) entry which is preliminary data.</text>
</comment>
<dbReference type="Pfam" id="PF03372">
    <property type="entry name" value="Exo_endo_phos"/>
    <property type="match status" value="1"/>
</dbReference>
<dbReference type="SUPFAM" id="SSF56219">
    <property type="entry name" value="DNase I-like"/>
    <property type="match status" value="1"/>
</dbReference>